<dbReference type="RefSeq" id="XP_067693023.1">
    <property type="nucleotide sequence ID" value="XM_067837235.1"/>
</dbReference>
<comment type="caution">
    <text evidence="2">The sequence shown here is derived from an EMBL/GenBank/DDBJ whole genome shotgun (WGS) entry which is preliminary data.</text>
</comment>
<evidence type="ECO:0000313" key="2">
    <source>
        <dbReference type="EMBL" id="KAG5478965.1"/>
    </source>
</evidence>
<feature type="region of interest" description="Disordered" evidence="1">
    <location>
        <begin position="314"/>
        <end position="340"/>
    </location>
</feature>
<dbReference type="KEGG" id="lenr:94172745"/>
<name>A0A836H7E0_LEIEN</name>
<protein>
    <submittedName>
        <fullName evidence="2">Uncharacterized protein</fullName>
    </submittedName>
</protein>
<dbReference type="AlphaFoldDB" id="A0A836H7E0"/>
<evidence type="ECO:0000313" key="3">
    <source>
        <dbReference type="Proteomes" id="UP000674179"/>
    </source>
</evidence>
<dbReference type="Proteomes" id="UP000674179">
    <property type="component" value="Chromosome 23"/>
</dbReference>
<feature type="compositionally biased region" description="Low complexity" evidence="1">
    <location>
        <begin position="280"/>
        <end position="302"/>
    </location>
</feature>
<gene>
    <name evidence="2" type="ORF">CUR178_05546</name>
</gene>
<dbReference type="OrthoDB" id="267899at2759"/>
<dbReference type="EMBL" id="JAFHKP010000023">
    <property type="protein sequence ID" value="KAG5478965.1"/>
    <property type="molecule type" value="Genomic_DNA"/>
</dbReference>
<feature type="compositionally biased region" description="Low complexity" evidence="1">
    <location>
        <begin position="219"/>
        <end position="232"/>
    </location>
</feature>
<feature type="compositionally biased region" description="Low complexity" evidence="1">
    <location>
        <begin position="436"/>
        <end position="446"/>
    </location>
</feature>
<reference evidence="2 3" key="1">
    <citation type="submission" date="2021-02" db="EMBL/GenBank/DDBJ databases">
        <title>Leishmania (Mundinia) enrietti genome sequencing and assembly.</title>
        <authorList>
            <person name="Almutairi H."/>
            <person name="Gatherer D."/>
        </authorList>
    </citation>
    <scope>NUCLEOTIDE SEQUENCE [LARGE SCALE GENOMIC DNA]</scope>
    <source>
        <strain evidence="2">CUR178</strain>
    </source>
</reference>
<keyword evidence="3" id="KW-1185">Reference proteome</keyword>
<feature type="compositionally biased region" description="Low complexity" evidence="1">
    <location>
        <begin position="393"/>
        <end position="416"/>
    </location>
</feature>
<evidence type="ECO:0000256" key="1">
    <source>
        <dbReference type="SAM" id="MobiDB-lite"/>
    </source>
</evidence>
<feature type="region of interest" description="Disordered" evidence="1">
    <location>
        <begin position="393"/>
        <end position="446"/>
    </location>
</feature>
<feature type="compositionally biased region" description="Polar residues" evidence="1">
    <location>
        <begin position="417"/>
        <end position="427"/>
    </location>
</feature>
<feature type="compositionally biased region" description="Polar residues" evidence="1">
    <location>
        <begin position="322"/>
        <end position="340"/>
    </location>
</feature>
<accession>A0A836H7E0</accession>
<feature type="compositionally biased region" description="Low complexity" evidence="1">
    <location>
        <begin position="246"/>
        <end position="263"/>
    </location>
</feature>
<feature type="region of interest" description="Disordered" evidence="1">
    <location>
        <begin position="200"/>
        <end position="302"/>
    </location>
</feature>
<dbReference type="GeneID" id="94172745"/>
<feature type="compositionally biased region" description="Polar residues" evidence="1">
    <location>
        <begin position="203"/>
        <end position="218"/>
    </location>
</feature>
<sequence>MHATLPHCHRSSVSLLPAGLTRNRADDRGEHRITLRVVQTPPPRLPEKTAASPIPMLLTTAVEKGDSKAVPSLGTLQAPILSVDAMATPTQRKVAVVHLRTPDPSDSSTLHQSCEQRVHVHSQQLYNLQERSVNADMASEVLFKCARPGPGSPLADADGISRGVLVSDEGYRNSVRGLDGQRSRNGSPLSIDYPSGHLALVGSSANPSSVKTNPSNPTSMGSASSSGRARLSPTQPATPVEVAQGSATAKVAKPKASSSSQKAQPELVSSPRSLPRQGASVSLSSESRCRSSGSQHGSSAFLSSASSISVEASSKLHRSRCESTAGTSYTDVRSSNSTKSLRGRRVHFLLDDPSHDGLAAADSLPASAKRSVGIRAPLPRYPADPATAVLASSDADQSLASPTNSSSSRLAPSTLSEHSSVQLQLSRPTARAETHPTLSSLPLGPSSPLLFRSGSASALSLRLNRKEGRIEVVPAVARTKLFRSNGRSPAEVGGVLFHSAASTVAPTSLSHAPSGSLGIHGSAIGQPGQPLPKPALRQVSRYGKDECAASSRTDSKLLQKGNTQWRWWRPSAAADASMTAIAPPTSRFPVSVTRQGFADYLRGRLIYWLQRRVHKAEVPSTTSGQAPDAGWAAAEASTTPLVRAAGRRFGGVELAKWSLLSAVALTSFFLIFVDIFDS</sequence>
<proteinExistence type="predicted"/>
<organism evidence="2 3">
    <name type="scientific">Leishmania enriettii</name>
    <dbReference type="NCBI Taxonomy" id="5663"/>
    <lineage>
        <taxon>Eukaryota</taxon>
        <taxon>Discoba</taxon>
        <taxon>Euglenozoa</taxon>
        <taxon>Kinetoplastea</taxon>
        <taxon>Metakinetoplastina</taxon>
        <taxon>Trypanosomatida</taxon>
        <taxon>Trypanosomatidae</taxon>
        <taxon>Leishmaniinae</taxon>
        <taxon>Leishmania</taxon>
    </lineage>
</organism>